<dbReference type="AlphaFoldDB" id="A0A5E4TA39"/>
<reference evidence="2 3" key="1">
    <citation type="submission" date="2019-08" db="EMBL/GenBank/DDBJ databases">
        <authorList>
            <person name="Peeters C."/>
        </authorList>
    </citation>
    <scope>NUCLEOTIDE SEQUENCE [LARGE SCALE GENOMIC DNA]</scope>
    <source>
        <strain evidence="2 3">LMG 30175</strain>
    </source>
</reference>
<name>A0A5E4TA39_9BURK</name>
<dbReference type="OrthoDB" id="6561939at2"/>
<dbReference type="Gene3D" id="1.10.4110.10">
    <property type="entry name" value="Salmonella invasion protein A, C-terminal actin-binding domain"/>
    <property type="match status" value="1"/>
</dbReference>
<organism evidence="2 3">
    <name type="scientific">Pandoraea terrae</name>
    <dbReference type="NCBI Taxonomy" id="1537710"/>
    <lineage>
        <taxon>Bacteria</taxon>
        <taxon>Pseudomonadati</taxon>
        <taxon>Pseudomonadota</taxon>
        <taxon>Betaproteobacteria</taxon>
        <taxon>Burkholderiales</taxon>
        <taxon>Burkholderiaceae</taxon>
        <taxon>Pandoraea</taxon>
    </lineage>
</organism>
<gene>
    <name evidence="2" type="ORF">PTE30175_01221</name>
</gene>
<proteinExistence type="predicted"/>
<dbReference type="EMBL" id="CABPRZ010000004">
    <property type="protein sequence ID" value="VVD84331.1"/>
    <property type="molecule type" value="Genomic_DNA"/>
</dbReference>
<evidence type="ECO:0000256" key="1">
    <source>
        <dbReference type="SAM" id="MobiDB-lite"/>
    </source>
</evidence>
<accession>A0A5E4TA39</accession>
<evidence type="ECO:0000313" key="2">
    <source>
        <dbReference type="EMBL" id="VVD84331.1"/>
    </source>
</evidence>
<protein>
    <submittedName>
        <fullName evidence="2">Uncharacterized protein</fullName>
    </submittedName>
</protein>
<dbReference type="Proteomes" id="UP000414233">
    <property type="component" value="Unassembled WGS sequence"/>
</dbReference>
<dbReference type="InterPro" id="IPR023224">
    <property type="entry name" value="SipA_actin-bd_C_sf"/>
</dbReference>
<keyword evidence="3" id="KW-1185">Reference proteome</keyword>
<feature type="region of interest" description="Disordered" evidence="1">
    <location>
        <begin position="1"/>
        <end position="20"/>
    </location>
</feature>
<evidence type="ECO:0000313" key="3">
    <source>
        <dbReference type="Proteomes" id="UP000414233"/>
    </source>
</evidence>
<sequence>MTRMNLASRETASGPDQRSMRMDRAEAIRCFRSGPLSNVPARYHMRIVAWYDDAKGAAVALMMVLRDALAPIHLDDIARRRHCIAMRDAILPATASSQRAVLDRFGAGDAAPLADALAYLLDALAVHPQRESLQAFAHQLIGETSLMCEPHGPNPLVAALLGSLGFDVDALLANRRGSETAP</sequence>